<accession>A0AAD4M233</accession>
<dbReference type="Gene3D" id="1.20.5.500">
    <property type="entry name" value="Single helix bin"/>
    <property type="match status" value="1"/>
</dbReference>
<dbReference type="GO" id="GO:0042030">
    <property type="term" value="F:ATPase inhibitor activity"/>
    <property type="evidence" value="ECO:0007669"/>
    <property type="project" value="InterPro"/>
</dbReference>
<dbReference type="Proteomes" id="UP001203297">
    <property type="component" value="Unassembled WGS sequence"/>
</dbReference>
<dbReference type="EMBL" id="WTXG01000025">
    <property type="protein sequence ID" value="KAI0299039.1"/>
    <property type="molecule type" value="Genomic_DNA"/>
</dbReference>
<keyword evidence="3" id="KW-0496">Mitochondrion</keyword>
<comment type="caution">
    <text evidence="5">The sequence shown here is derived from an EMBL/GenBank/DDBJ whole genome shotgun (WGS) entry which is preliminary data.</text>
</comment>
<evidence type="ECO:0000256" key="1">
    <source>
        <dbReference type="ARBA" id="ARBA00004173"/>
    </source>
</evidence>
<evidence type="ECO:0000313" key="5">
    <source>
        <dbReference type="EMBL" id="KAI0299039.1"/>
    </source>
</evidence>
<name>A0AAD4M233_9AGAM</name>
<proteinExistence type="inferred from homology"/>
<organism evidence="5 6">
    <name type="scientific">Multifurca ochricompacta</name>
    <dbReference type="NCBI Taxonomy" id="376703"/>
    <lineage>
        <taxon>Eukaryota</taxon>
        <taxon>Fungi</taxon>
        <taxon>Dikarya</taxon>
        <taxon>Basidiomycota</taxon>
        <taxon>Agaricomycotina</taxon>
        <taxon>Agaricomycetes</taxon>
        <taxon>Russulales</taxon>
        <taxon>Russulaceae</taxon>
        <taxon>Multifurca</taxon>
    </lineage>
</organism>
<comment type="function">
    <text evidence="4">Inhibits the enzyme activity of ATPase.</text>
</comment>
<evidence type="ECO:0000313" key="6">
    <source>
        <dbReference type="Proteomes" id="UP001203297"/>
    </source>
</evidence>
<gene>
    <name evidence="5" type="ORF">B0F90DRAFT_659213</name>
</gene>
<dbReference type="AlphaFoldDB" id="A0AAD4M233"/>
<evidence type="ECO:0000256" key="3">
    <source>
        <dbReference type="ARBA" id="ARBA00023128"/>
    </source>
</evidence>
<reference evidence="5" key="1">
    <citation type="journal article" date="2022" name="New Phytol.">
        <title>Evolutionary transition to the ectomycorrhizal habit in the genomes of a hyperdiverse lineage of mushroom-forming fungi.</title>
        <authorList>
            <person name="Looney B."/>
            <person name="Miyauchi S."/>
            <person name="Morin E."/>
            <person name="Drula E."/>
            <person name="Courty P.E."/>
            <person name="Kohler A."/>
            <person name="Kuo A."/>
            <person name="LaButti K."/>
            <person name="Pangilinan J."/>
            <person name="Lipzen A."/>
            <person name="Riley R."/>
            <person name="Andreopoulos W."/>
            <person name="He G."/>
            <person name="Johnson J."/>
            <person name="Nolan M."/>
            <person name="Tritt A."/>
            <person name="Barry K.W."/>
            <person name="Grigoriev I.V."/>
            <person name="Nagy L.G."/>
            <person name="Hibbett D."/>
            <person name="Henrissat B."/>
            <person name="Matheny P.B."/>
            <person name="Labbe J."/>
            <person name="Martin F.M."/>
        </authorList>
    </citation>
    <scope>NUCLEOTIDE SEQUENCE</scope>
    <source>
        <strain evidence="5">BPL690</strain>
    </source>
</reference>
<evidence type="ECO:0000256" key="4">
    <source>
        <dbReference type="RuleBase" id="RU368087"/>
    </source>
</evidence>
<comment type="similarity">
    <text evidence="2 4">Belongs to the ATPase inhibitor family.</text>
</comment>
<sequence length="150" mass="17031">MPARIALRQVSFIAKASVRSYTSSVKEGSVASSREFGKKEKAHEDQYIKQEERKKLQKLKAEVFDKKKAELAELQRQHDEYVGVSCPRFLCKRLRNQSQSPPCSCQRCCSLLTRVSLPIFPVDTLCVTTALCTVNFLHSIAAPNQEVQRK</sequence>
<evidence type="ECO:0000256" key="2">
    <source>
        <dbReference type="ARBA" id="ARBA00010901"/>
    </source>
</evidence>
<dbReference type="GO" id="GO:0005739">
    <property type="term" value="C:mitochondrion"/>
    <property type="evidence" value="ECO:0007669"/>
    <property type="project" value="UniProtKB-SubCell"/>
</dbReference>
<dbReference type="InterPro" id="IPR007648">
    <property type="entry name" value="ATPase_inhibitor_mt"/>
</dbReference>
<comment type="subcellular location">
    <subcellularLocation>
        <location evidence="1">Mitochondrion</location>
    </subcellularLocation>
</comment>
<keyword evidence="6" id="KW-1185">Reference proteome</keyword>
<dbReference type="Pfam" id="PF04568">
    <property type="entry name" value="IATP"/>
    <property type="match status" value="1"/>
</dbReference>
<protein>
    <recommendedName>
        <fullName evidence="4">ATPase inhibitor, mitochondrial</fullName>
    </recommendedName>
</protein>